<protein>
    <submittedName>
        <fullName evidence="9">SynChlorMet cassette radical SAM/SPASM protein ScmE</fullName>
    </submittedName>
</protein>
<reference evidence="9 10" key="1">
    <citation type="submission" date="2017-11" db="EMBL/GenBank/DDBJ databases">
        <title>Isolation and Characterization of Family Methanocellaceae Species from Potential Methane Hydrate Area Offshore Southwestern Taiwan.</title>
        <authorList>
            <person name="Zhang W.-L."/>
            <person name="Chen W.-C."/>
            <person name="Lai M.-C."/>
            <person name="Chen S.-C."/>
        </authorList>
    </citation>
    <scope>NUCLEOTIDE SEQUENCE [LARGE SCALE GENOMIC DNA]</scope>
    <source>
        <strain evidence="9 10">CWC-04</strain>
    </source>
</reference>
<dbReference type="Pfam" id="PF13186">
    <property type="entry name" value="SPASM"/>
    <property type="match status" value="1"/>
</dbReference>
<dbReference type="PROSITE" id="PS51918">
    <property type="entry name" value="RADICAL_SAM"/>
    <property type="match status" value="1"/>
</dbReference>
<dbReference type="Gene3D" id="3.20.20.70">
    <property type="entry name" value="Aldolase class I"/>
    <property type="match status" value="1"/>
</dbReference>
<dbReference type="InterPro" id="IPR050377">
    <property type="entry name" value="Radical_SAM_PqqE_MftC-like"/>
</dbReference>
<dbReference type="SFLD" id="SFLDG01384">
    <property type="entry name" value="thioether_bond_formation_requi"/>
    <property type="match status" value="1"/>
</dbReference>
<organism evidence="9 10">
    <name type="scientific">Methanooceanicella nereidis</name>
    <dbReference type="NCBI Taxonomy" id="2052831"/>
    <lineage>
        <taxon>Archaea</taxon>
        <taxon>Methanobacteriati</taxon>
        <taxon>Methanobacteriota</taxon>
        <taxon>Stenosarchaea group</taxon>
        <taxon>Methanomicrobia</taxon>
        <taxon>Methanocellales</taxon>
        <taxon>Methanocellaceae</taxon>
        <taxon>Methanooceanicella</taxon>
    </lineage>
</organism>
<dbReference type="SMART" id="SM00729">
    <property type="entry name" value="Elp3"/>
    <property type="match status" value="1"/>
</dbReference>
<evidence type="ECO:0000313" key="10">
    <source>
        <dbReference type="Proteomes" id="UP001320159"/>
    </source>
</evidence>
<evidence type="ECO:0000256" key="1">
    <source>
        <dbReference type="ARBA" id="ARBA00001966"/>
    </source>
</evidence>
<dbReference type="InterPro" id="IPR007197">
    <property type="entry name" value="rSAM"/>
</dbReference>
<keyword evidence="6" id="KW-0408">Iron</keyword>
<dbReference type="InterPro" id="IPR006638">
    <property type="entry name" value="Elp3/MiaA/NifB-like_rSAM"/>
</dbReference>
<dbReference type="SFLD" id="SFLDG01067">
    <property type="entry name" value="SPASM/twitch_domain_containing"/>
    <property type="match status" value="1"/>
</dbReference>
<dbReference type="InterPro" id="IPR013785">
    <property type="entry name" value="Aldolase_TIM"/>
</dbReference>
<evidence type="ECO:0000256" key="5">
    <source>
        <dbReference type="ARBA" id="ARBA00023002"/>
    </source>
</evidence>
<dbReference type="AlphaFoldDB" id="A0AAP2W4Y8"/>
<dbReference type="NCBIfam" id="TIGR04250">
    <property type="entry name" value="SCM_rSAM_ScmE"/>
    <property type="match status" value="1"/>
</dbReference>
<dbReference type="InterPro" id="IPR000385">
    <property type="entry name" value="MoaA_NifB_PqqE_Fe-S-bd_CS"/>
</dbReference>
<dbReference type="PIRSF" id="PIRSF037420">
    <property type="entry name" value="PQQ_syn_pqqE"/>
    <property type="match status" value="1"/>
</dbReference>
<keyword evidence="7" id="KW-0411">Iron-sulfur</keyword>
<evidence type="ECO:0000256" key="7">
    <source>
        <dbReference type="ARBA" id="ARBA00023014"/>
    </source>
</evidence>
<dbReference type="InterPro" id="IPR026344">
    <property type="entry name" value="SCM_rSAM_ScmE"/>
</dbReference>
<dbReference type="PROSITE" id="PS01305">
    <property type="entry name" value="MOAA_NIFB_PQQE"/>
    <property type="match status" value="1"/>
</dbReference>
<dbReference type="Proteomes" id="UP001320159">
    <property type="component" value="Unassembled WGS sequence"/>
</dbReference>
<name>A0AAP2W4Y8_9EURY</name>
<sequence length="361" mass="40799">MRTPRAIDIAVTNDCNLRCSYCSHFSSPGDVKHDLQAEEWLQFFKELNECSVMRVVLEGGEPFYRKDIFEIIEGIVKNRMRYSILTNGTLITEDIARFLSSAKRCDAVQVSIDGSNENIHDIYRGKGTFQKAINGLKCLKENGVPVTVRVTIHKENVTDLENVAKLLLEDIGIPTFSTNSASYMGLCQQNSKKIRLDTNDRMLAMNALLKLTKKYPGRIHATAGPLADAKAWMEMEKARKEGNDIQGRGYLTGCGCPFERLAVRADGVIVPCQLLSQIELGRINEDRLIDIWQRHPEMIRLRERRMIPLNNFDLCSDCEYIKYCTGNCPANTYNITGNLDHPDPDGCLRTFLRNGGKIPET</sequence>
<evidence type="ECO:0000256" key="2">
    <source>
        <dbReference type="ARBA" id="ARBA00022485"/>
    </source>
</evidence>
<comment type="caution">
    <text evidence="9">The sequence shown here is derived from an EMBL/GenBank/DDBJ whole genome shotgun (WGS) entry which is preliminary data.</text>
</comment>
<evidence type="ECO:0000256" key="6">
    <source>
        <dbReference type="ARBA" id="ARBA00023004"/>
    </source>
</evidence>
<dbReference type="PANTHER" id="PTHR11228:SF7">
    <property type="entry name" value="PQQA PEPTIDE CYCLASE"/>
    <property type="match status" value="1"/>
</dbReference>
<dbReference type="GO" id="GO:0051539">
    <property type="term" value="F:4 iron, 4 sulfur cluster binding"/>
    <property type="evidence" value="ECO:0007669"/>
    <property type="project" value="UniProtKB-KW"/>
</dbReference>
<dbReference type="GO" id="GO:0032324">
    <property type="term" value="P:molybdopterin cofactor biosynthetic process"/>
    <property type="evidence" value="ECO:0007669"/>
    <property type="project" value="UniProtKB-ARBA"/>
</dbReference>
<evidence type="ECO:0000256" key="3">
    <source>
        <dbReference type="ARBA" id="ARBA00022691"/>
    </source>
</evidence>
<keyword evidence="4" id="KW-0479">Metal-binding</keyword>
<keyword evidence="2" id="KW-0004">4Fe-4S</keyword>
<evidence type="ECO:0000259" key="8">
    <source>
        <dbReference type="PROSITE" id="PS51918"/>
    </source>
</evidence>
<feature type="domain" description="Radical SAM core" evidence="8">
    <location>
        <begin position="1"/>
        <end position="218"/>
    </location>
</feature>
<accession>A0AAP2W4Y8</accession>
<dbReference type="GO" id="GO:0016491">
    <property type="term" value="F:oxidoreductase activity"/>
    <property type="evidence" value="ECO:0007669"/>
    <property type="project" value="UniProtKB-KW"/>
</dbReference>
<dbReference type="SUPFAM" id="SSF102114">
    <property type="entry name" value="Radical SAM enzymes"/>
    <property type="match status" value="1"/>
</dbReference>
<dbReference type="EMBL" id="PGCK01000005">
    <property type="protein sequence ID" value="MCD1294900.1"/>
    <property type="molecule type" value="Genomic_DNA"/>
</dbReference>
<dbReference type="InterPro" id="IPR058240">
    <property type="entry name" value="rSAM_sf"/>
</dbReference>
<dbReference type="GO" id="GO:0046872">
    <property type="term" value="F:metal ion binding"/>
    <property type="evidence" value="ECO:0007669"/>
    <property type="project" value="UniProtKB-KW"/>
</dbReference>
<dbReference type="PANTHER" id="PTHR11228">
    <property type="entry name" value="RADICAL SAM DOMAIN PROTEIN"/>
    <property type="match status" value="1"/>
</dbReference>
<dbReference type="InterPro" id="IPR023885">
    <property type="entry name" value="4Fe4S-binding_SPASM_dom"/>
</dbReference>
<dbReference type="InterPro" id="IPR017200">
    <property type="entry name" value="PqqE-like"/>
</dbReference>
<proteinExistence type="predicted"/>
<dbReference type="InterPro" id="IPR023867">
    <property type="entry name" value="Sulphatase_maturase_rSAM"/>
</dbReference>
<evidence type="ECO:0000256" key="4">
    <source>
        <dbReference type="ARBA" id="ARBA00022723"/>
    </source>
</evidence>
<dbReference type="Pfam" id="PF04055">
    <property type="entry name" value="Radical_SAM"/>
    <property type="match status" value="1"/>
</dbReference>
<keyword evidence="10" id="KW-1185">Reference proteome</keyword>
<comment type="cofactor">
    <cofactor evidence="1">
        <name>[4Fe-4S] cluster</name>
        <dbReference type="ChEBI" id="CHEBI:49883"/>
    </cofactor>
</comment>
<dbReference type="CDD" id="cd01335">
    <property type="entry name" value="Radical_SAM"/>
    <property type="match status" value="1"/>
</dbReference>
<keyword evidence="5" id="KW-0560">Oxidoreductase</keyword>
<dbReference type="SFLD" id="SFLDG01386">
    <property type="entry name" value="main_SPASM_domain-containing"/>
    <property type="match status" value="1"/>
</dbReference>
<dbReference type="NCBIfam" id="TIGR04085">
    <property type="entry name" value="rSAM_more_4Fe4S"/>
    <property type="match status" value="1"/>
</dbReference>
<dbReference type="SFLD" id="SFLDS00029">
    <property type="entry name" value="Radical_SAM"/>
    <property type="match status" value="1"/>
</dbReference>
<gene>
    <name evidence="9" type="primary">scmE</name>
    <name evidence="9" type="ORF">CUJ83_07805</name>
</gene>
<keyword evidence="3" id="KW-0949">S-adenosyl-L-methionine</keyword>
<evidence type="ECO:0000313" key="9">
    <source>
        <dbReference type="EMBL" id="MCD1294900.1"/>
    </source>
</evidence>